<name>A0ABY4EH92_9BACI</name>
<dbReference type="Pfam" id="PF00753">
    <property type="entry name" value="Lactamase_B"/>
    <property type="match status" value="1"/>
</dbReference>
<protein>
    <submittedName>
        <fullName evidence="2">MBL fold metallo-hydrolase</fullName>
    </submittedName>
</protein>
<proteinExistence type="predicted"/>
<dbReference type="InterPro" id="IPR001279">
    <property type="entry name" value="Metallo-B-lactamas"/>
</dbReference>
<dbReference type="InterPro" id="IPR036866">
    <property type="entry name" value="RibonucZ/Hydroxyglut_hydro"/>
</dbReference>
<dbReference type="PANTHER" id="PTHR36839">
    <property type="entry name" value="METALLO-BETA-LACTAMASE FAMILY PROTEIN (AFU_ORTHOLOGUE AFUA_5G12770)"/>
    <property type="match status" value="1"/>
</dbReference>
<organism evidence="2 3">
    <name type="scientific">Halobacillus salinarum</name>
    <dbReference type="NCBI Taxonomy" id="2932257"/>
    <lineage>
        <taxon>Bacteria</taxon>
        <taxon>Bacillati</taxon>
        <taxon>Bacillota</taxon>
        <taxon>Bacilli</taxon>
        <taxon>Bacillales</taxon>
        <taxon>Bacillaceae</taxon>
        <taxon>Halobacillus</taxon>
    </lineage>
</organism>
<evidence type="ECO:0000313" key="2">
    <source>
        <dbReference type="EMBL" id="UOQ43822.1"/>
    </source>
</evidence>
<gene>
    <name evidence="2" type="ORF">MUN89_18370</name>
</gene>
<dbReference type="RefSeq" id="WP_244709294.1">
    <property type="nucleotide sequence ID" value="NZ_CP095073.1"/>
</dbReference>
<dbReference type="Gene3D" id="3.60.15.10">
    <property type="entry name" value="Ribonuclease Z/Hydroxyacylglutathione hydrolase-like"/>
    <property type="match status" value="1"/>
</dbReference>
<reference evidence="2 3" key="1">
    <citation type="submission" date="2022-04" db="EMBL/GenBank/DDBJ databases">
        <title>Halobacillus sp. isolated from saltern.</title>
        <authorList>
            <person name="Won M."/>
            <person name="Lee C.-M."/>
            <person name="Woen H.-Y."/>
            <person name="Kwon S.-W."/>
        </authorList>
    </citation>
    <scope>NUCLEOTIDE SEQUENCE [LARGE SCALE GENOMIC DNA]</scope>
    <source>
        <strain evidence="2 3">SSBR10-3</strain>
    </source>
</reference>
<dbReference type="SMART" id="SM00849">
    <property type="entry name" value="Lactamase_B"/>
    <property type="match status" value="1"/>
</dbReference>
<dbReference type="EMBL" id="CP095073">
    <property type="protein sequence ID" value="UOQ43822.1"/>
    <property type="molecule type" value="Genomic_DNA"/>
</dbReference>
<dbReference type="SUPFAM" id="SSF56281">
    <property type="entry name" value="Metallo-hydrolase/oxidoreductase"/>
    <property type="match status" value="1"/>
</dbReference>
<accession>A0ABY4EH92</accession>
<dbReference type="PANTHER" id="PTHR36839:SF1">
    <property type="entry name" value="METALLO-BETA-LACTAMASE FAMILY PROTEIN (AFU_ORTHOLOGUE AFUA_5G12770)"/>
    <property type="match status" value="1"/>
</dbReference>
<feature type="domain" description="Metallo-beta-lactamase" evidence="1">
    <location>
        <begin position="74"/>
        <end position="238"/>
    </location>
</feature>
<keyword evidence="3" id="KW-1185">Reference proteome</keyword>
<sequence length="269" mass="30736">MPSYICKTCGVQYAPSEKEPEHCIICEDERQYVPKSGQKWTTLESMQLQSFHNEFKWEEPHLFSITTVPEFAIGQTAYFIQDEEMNILWDCLTYLDDDTIERIRSMGGIDAIILSHPHYYSTQVEWAEVFDAPIYIHEDDKQWVPRESRWIEYWAGETLEISNQTAIHRLGGHFPGGAVLNWAAGNNKQGILLTGDIIQVVADPGWVSFMYSYPNLIPLPASTVAQIAAKTEAIPFNRVYNAFHGLIEDGAKRAVEQSAKRYINALIEE</sequence>
<evidence type="ECO:0000259" key="1">
    <source>
        <dbReference type="SMART" id="SM00849"/>
    </source>
</evidence>
<evidence type="ECO:0000313" key="3">
    <source>
        <dbReference type="Proteomes" id="UP000831787"/>
    </source>
</evidence>
<dbReference type="Proteomes" id="UP000831787">
    <property type="component" value="Chromosome"/>
</dbReference>